<dbReference type="Proteomes" id="UP000636479">
    <property type="component" value="Unassembled WGS sequence"/>
</dbReference>
<feature type="transmembrane region" description="Helical" evidence="2">
    <location>
        <begin position="120"/>
        <end position="142"/>
    </location>
</feature>
<feature type="transmembrane region" description="Helical" evidence="2">
    <location>
        <begin position="35"/>
        <end position="60"/>
    </location>
</feature>
<reference evidence="3" key="1">
    <citation type="submission" date="2020-05" db="EMBL/GenBank/DDBJ databases">
        <title>Mycena genomes resolve the evolution of fungal bioluminescence.</title>
        <authorList>
            <person name="Tsai I.J."/>
        </authorList>
    </citation>
    <scope>NUCLEOTIDE SEQUENCE</scope>
    <source>
        <strain evidence="3">171206Taipei</strain>
    </source>
</reference>
<sequence>MLPFGLKLAWFALSLTGVVGCWAVLLLLGSVTGRLWAPVAYAVGATIIEVIFLLGLIWQMQPAKMPVAFCLVQVLGFGSASFFLAGILAALTTGTTLYVAKPKQWSSSDESNALKWRAYYLLPTLVFPLLATTVHVTFVIFFSDFNISGGMVCVPHPLWLRFLSFGGPPLIITIPCLCFTIHSVIRVSQIHQHILRARRSVNFENLDRFTVRPTRSDKSLFKSRSSRFGTPTTSPPTSPRGVAITTLSPSSSVRATTQPRKEAVALDDKLRSFHLPFSGPPHAQGATSSSLDDESFDTVSSVSFAAMATAGNNNLRSTTVQAVKPHSSIAQLFGLYNTEVDGDDVQTPLRSKSPTIQTEPRSESINNSDRISPNELAANMQYQGDLLVSSASGIGDLSSEPFDDIATLPSKAATAYRNPPKLPSLIRSLLAFQLLLVITQLLSVITPLSDIARGGAHGTPAELGTQHFALILVAWAPIFAFGV</sequence>
<comment type="caution">
    <text evidence="3">The sequence shown here is derived from an EMBL/GenBank/DDBJ whole genome shotgun (WGS) entry which is preliminary data.</text>
</comment>
<dbReference type="OrthoDB" id="3256745at2759"/>
<feature type="transmembrane region" description="Helical" evidence="2">
    <location>
        <begin position="465"/>
        <end position="482"/>
    </location>
</feature>
<protein>
    <submittedName>
        <fullName evidence="3">Fungal-trans domain-containing protein</fullName>
    </submittedName>
</protein>
<evidence type="ECO:0000313" key="3">
    <source>
        <dbReference type="EMBL" id="KAF7290837.1"/>
    </source>
</evidence>
<dbReference type="RefSeq" id="XP_037214197.1">
    <property type="nucleotide sequence ID" value="XM_037369699.1"/>
</dbReference>
<feature type="transmembrane region" description="Helical" evidence="2">
    <location>
        <begin position="162"/>
        <end position="185"/>
    </location>
</feature>
<keyword evidence="2" id="KW-0472">Membrane</keyword>
<keyword evidence="2" id="KW-0812">Transmembrane</keyword>
<dbReference type="AlphaFoldDB" id="A0A8H6VR00"/>
<feature type="region of interest" description="Disordered" evidence="1">
    <location>
        <begin position="217"/>
        <end position="242"/>
    </location>
</feature>
<gene>
    <name evidence="3" type="ORF">MIND_01324900</name>
</gene>
<keyword evidence="4" id="KW-1185">Reference proteome</keyword>
<dbReference type="EMBL" id="JACAZF010000014">
    <property type="protein sequence ID" value="KAF7290837.1"/>
    <property type="molecule type" value="Genomic_DNA"/>
</dbReference>
<accession>A0A8H6VR00</accession>
<proteinExistence type="predicted"/>
<feature type="transmembrane region" description="Helical" evidence="2">
    <location>
        <begin position="425"/>
        <end position="445"/>
    </location>
</feature>
<evidence type="ECO:0000256" key="2">
    <source>
        <dbReference type="SAM" id="Phobius"/>
    </source>
</evidence>
<feature type="transmembrane region" description="Helical" evidence="2">
    <location>
        <begin position="80"/>
        <end position="100"/>
    </location>
</feature>
<feature type="compositionally biased region" description="Polar residues" evidence="1">
    <location>
        <begin position="348"/>
        <end position="370"/>
    </location>
</feature>
<dbReference type="GeneID" id="59352215"/>
<keyword evidence="2" id="KW-1133">Transmembrane helix</keyword>
<name>A0A8H6VR00_9AGAR</name>
<dbReference type="PROSITE" id="PS51257">
    <property type="entry name" value="PROKAR_LIPOPROTEIN"/>
    <property type="match status" value="1"/>
</dbReference>
<feature type="transmembrane region" description="Helical" evidence="2">
    <location>
        <begin position="6"/>
        <end position="28"/>
    </location>
</feature>
<organism evidence="3 4">
    <name type="scientific">Mycena indigotica</name>
    <dbReference type="NCBI Taxonomy" id="2126181"/>
    <lineage>
        <taxon>Eukaryota</taxon>
        <taxon>Fungi</taxon>
        <taxon>Dikarya</taxon>
        <taxon>Basidiomycota</taxon>
        <taxon>Agaricomycotina</taxon>
        <taxon>Agaricomycetes</taxon>
        <taxon>Agaricomycetidae</taxon>
        <taxon>Agaricales</taxon>
        <taxon>Marasmiineae</taxon>
        <taxon>Mycenaceae</taxon>
        <taxon>Mycena</taxon>
    </lineage>
</organism>
<evidence type="ECO:0000313" key="4">
    <source>
        <dbReference type="Proteomes" id="UP000636479"/>
    </source>
</evidence>
<feature type="region of interest" description="Disordered" evidence="1">
    <location>
        <begin position="344"/>
        <end position="370"/>
    </location>
</feature>
<evidence type="ECO:0000256" key="1">
    <source>
        <dbReference type="SAM" id="MobiDB-lite"/>
    </source>
</evidence>